<evidence type="ECO:0000256" key="1">
    <source>
        <dbReference type="SAM" id="MobiDB-lite"/>
    </source>
</evidence>
<feature type="compositionally biased region" description="Polar residues" evidence="1">
    <location>
        <begin position="337"/>
        <end position="346"/>
    </location>
</feature>
<evidence type="ECO:0000313" key="2">
    <source>
        <dbReference type="EMBL" id="KAA8902336.1"/>
    </source>
</evidence>
<dbReference type="Pfam" id="PF10309">
    <property type="entry name" value="NCBP3"/>
    <property type="match status" value="1"/>
</dbReference>
<feature type="compositionally biased region" description="Basic residues" evidence="1">
    <location>
        <begin position="289"/>
        <end position="305"/>
    </location>
</feature>
<dbReference type="EMBL" id="SWFT01000090">
    <property type="protein sequence ID" value="KAA8902336.1"/>
    <property type="molecule type" value="Genomic_DNA"/>
</dbReference>
<dbReference type="VEuPathDB" id="FungiDB:DIURU_002790"/>
<dbReference type="GO" id="GO:0005634">
    <property type="term" value="C:nucleus"/>
    <property type="evidence" value="ECO:0007669"/>
    <property type="project" value="TreeGrafter"/>
</dbReference>
<dbReference type="GO" id="GO:0003729">
    <property type="term" value="F:mRNA binding"/>
    <property type="evidence" value="ECO:0007669"/>
    <property type="project" value="InterPro"/>
</dbReference>
<proteinExistence type="predicted"/>
<comment type="caution">
    <text evidence="2">The sequence shown here is derived from an EMBL/GenBank/DDBJ whole genome shotgun (WGS) entry which is preliminary data.</text>
</comment>
<evidence type="ECO:0000313" key="3">
    <source>
        <dbReference type="Proteomes" id="UP000449547"/>
    </source>
</evidence>
<dbReference type="RefSeq" id="XP_034012321.1">
    <property type="nucleotide sequence ID" value="XM_034155480.1"/>
</dbReference>
<gene>
    <name evidence="2" type="ORF">DIURU_002790</name>
</gene>
<dbReference type="PANTHER" id="PTHR16291:SF0">
    <property type="entry name" value="NUCLEAR CAP-BINDING PROTEIN SUBUNIT 3"/>
    <property type="match status" value="1"/>
</dbReference>
<dbReference type="OMA" id="RYYLIHG"/>
<reference evidence="2 3" key="1">
    <citation type="submission" date="2019-07" db="EMBL/GenBank/DDBJ databases">
        <title>Genome assembly of two rare yeast pathogens: Diutina rugosa and Trichomonascus ciferrii.</title>
        <authorList>
            <person name="Mixao V."/>
            <person name="Saus E."/>
            <person name="Hansen A."/>
            <person name="Lass-Flor C."/>
            <person name="Gabaldon T."/>
        </authorList>
    </citation>
    <scope>NUCLEOTIDE SEQUENCE [LARGE SCALE GENOMIC DNA]</scope>
    <source>
        <strain evidence="2 3">CBS 613</strain>
    </source>
</reference>
<dbReference type="Proteomes" id="UP000449547">
    <property type="component" value="Unassembled WGS sequence"/>
</dbReference>
<dbReference type="AlphaFoldDB" id="A0A642UUX8"/>
<dbReference type="GeneID" id="54781441"/>
<organism evidence="2 3">
    <name type="scientific">Diutina rugosa</name>
    <name type="common">Yeast</name>
    <name type="synonym">Candida rugosa</name>
    <dbReference type="NCBI Taxonomy" id="5481"/>
    <lineage>
        <taxon>Eukaryota</taxon>
        <taxon>Fungi</taxon>
        <taxon>Dikarya</taxon>
        <taxon>Ascomycota</taxon>
        <taxon>Saccharomycotina</taxon>
        <taxon>Pichiomycetes</taxon>
        <taxon>Debaryomycetaceae</taxon>
        <taxon>Diutina</taxon>
    </lineage>
</organism>
<name>A0A642UUX8_DIURU</name>
<feature type="compositionally biased region" description="Low complexity" evidence="1">
    <location>
        <begin position="320"/>
        <end position="331"/>
    </location>
</feature>
<feature type="region of interest" description="Disordered" evidence="1">
    <location>
        <begin position="210"/>
        <end position="346"/>
    </location>
</feature>
<feature type="compositionally biased region" description="Basic and acidic residues" evidence="1">
    <location>
        <begin position="273"/>
        <end position="288"/>
    </location>
</feature>
<dbReference type="InterPro" id="IPR019416">
    <property type="entry name" value="NCBP3"/>
</dbReference>
<sequence length="346" mass="39993">MEAAPYSGFIVQDVINQKNQEEILRQQAVEVTLENGSTDFIRPEAIFLRGVDELSTDDIKAFINYYVNFTVEKSEDDVMNYREISQVPFNVQWINDSSANIVFDSHDDVRMAFEKLSPEELVIEPEFVSNGAYVQDILKERSTYSYEPIEAFKKTQSLFARIDKPQVNDDAIKEETSKPMLKIRQSLRSDQKVSGASKYSRYYLFNGDPERHNTWYRPRRKPDRDSDEQVQNSTIQNDDEKDLFADRVRGSHRSRNESTNRRGRDRDEDEDLFADRLREVSPERLSERPRKRGRSGRRARNRSTHQSKPSKANQSTVESNDNNAGNGINAASPETGALNSESRMEL</sequence>
<dbReference type="OrthoDB" id="422106at2759"/>
<dbReference type="GO" id="GO:0000340">
    <property type="term" value="F:RNA 7-methylguanosine cap binding"/>
    <property type="evidence" value="ECO:0007669"/>
    <property type="project" value="InterPro"/>
</dbReference>
<accession>A0A642UUX8</accession>
<keyword evidence="3" id="KW-1185">Reference proteome</keyword>
<feature type="compositionally biased region" description="Polar residues" evidence="1">
    <location>
        <begin position="306"/>
        <end position="319"/>
    </location>
</feature>
<protein>
    <submittedName>
        <fullName evidence="2">Uncharacterized protein</fullName>
    </submittedName>
</protein>
<feature type="compositionally biased region" description="Basic and acidic residues" evidence="1">
    <location>
        <begin position="242"/>
        <end position="266"/>
    </location>
</feature>
<dbReference type="PANTHER" id="PTHR16291">
    <property type="entry name" value="NUCLEAR CAP-BINDING PROTEIN SUBUNIT 3"/>
    <property type="match status" value="1"/>
</dbReference>